<dbReference type="Proteomes" id="UP001341281">
    <property type="component" value="Chromosome 04"/>
</dbReference>
<sequence length="611" mass="66100">MRVRRREGCGRLELLQPIELHELHPAGQAHGRGERLRVVDADEVASGGRRPPGHAPCPFCGPAHVARTAPSRIDTFDAHVVGKENAPGIVVLQEWWGVDYEIKNHAIHISQLGGGYRALIPDLYRGKVALDVAEAQHLMEGLDWQGAVKDIQASVKWLKSTGSPKGPACPRPRHRASLCRPHGCFFVAASPPSRLGALHTSPSLDRTLHPSPPAPASFTRVSAAPSTREPRGSRRPPPRASFVGAGRTSHASTHGLGAPALLLRRRTLPVRVTEPTVASPFGLLRGDRSHLPRLHARAKISLPAPADAPRQRYGTTPTMAATMLRLSERLPLRRTPAPSIPPLSTGAFVLEEQLLKPELRSTNQKWSEPLMTMSTEFLLILKWWSSASATVAGETRQGLNSIIILGAWLLWTHCNRCIFDGLSPSISSVLIAADNELKLWSLAGARGVSYLIALDWKLISKKNTGFCGKAPRLTESTVGVTGYCMGGALSIASGVIVPEVDAVVAFYGTPSSELADPSKAKAPIQAHFGEHDNFVGFSDVTAAKSLEEKLKSSGVPYEVHMYPGCSHAFMNTSPEALKRKKGMGLTDENQECVDLAWSRFSAWMGRFLGSA</sequence>
<dbReference type="PANTHER" id="PTHR46623">
    <property type="entry name" value="CARBOXYMETHYLENEBUTENOLIDASE-RELATED"/>
    <property type="match status" value="1"/>
</dbReference>
<feature type="domain" description="Dienelactone hydrolase" evidence="2">
    <location>
        <begin position="76"/>
        <end position="162"/>
    </location>
</feature>
<feature type="region of interest" description="Disordered" evidence="1">
    <location>
        <begin position="197"/>
        <end position="254"/>
    </location>
</feature>
<accession>A0AAQ3TCL1</accession>
<dbReference type="InterPro" id="IPR051049">
    <property type="entry name" value="Dienelactone_hydrolase-like"/>
</dbReference>
<dbReference type="Gene3D" id="3.40.50.1820">
    <property type="entry name" value="alpha/beta hydrolase"/>
    <property type="match status" value="2"/>
</dbReference>
<proteinExistence type="predicted"/>
<evidence type="ECO:0000313" key="3">
    <source>
        <dbReference type="EMBL" id="WVZ70249.1"/>
    </source>
</evidence>
<feature type="domain" description="Dienelactone hydrolase" evidence="2">
    <location>
        <begin position="472"/>
        <end position="607"/>
    </location>
</feature>
<keyword evidence="4" id="KW-1185">Reference proteome</keyword>
<dbReference type="InterPro" id="IPR029058">
    <property type="entry name" value="AB_hydrolase_fold"/>
</dbReference>
<dbReference type="SUPFAM" id="SSF53474">
    <property type="entry name" value="alpha/beta-Hydrolases"/>
    <property type="match status" value="2"/>
</dbReference>
<evidence type="ECO:0000256" key="1">
    <source>
        <dbReference type="SAM" id="MobiDB-lite"/>
    </source>
</evidence>
<dbReference type="PANTHER" id="PTHR46623:SF6">
    <property type="entry name" value="ALPHA_BETA-HYDROLASES SUPERFAMILY PROTEIN"/>
    <property type="match status" value="1"/>
</dbReference>
<gene>
    <name evidence="3" type="ORF">U9M48_018929</name>
</gene>
<dbReference type="Pfam" id="PF01738">
    <property type="entry name" value="DLH"/>
    <property type="match status" value="2"/>
</dbReference>
<evidence type="ECO:0000259" key="2">
    <source>
        <dbReference type="Pfam" id="PF01738"/>
    </source>
</evidence>
<dbReference type="AlphaFoldDB" id="A0AAQ3TCL1"/>
<dbReference type="InterPro" id="IPR002925">
    <property type="entry name" value="Dienelactn_hydro"/>
</dbReference>
<dbReference type="EMBL" id="CP144748">
    <property type="protein sequence ID" value="WVZ70249.1"/>
    <property type="molecule type" value="Genomic_DNA"/>
</dbReference>
<protein>
    <recommendedName>
        <fullName evidence="2">Dienelactone hydrolase domain-containing protein</fullName>
    </recommendedName>
</protein>
<name>A0AAQ3TCL1_PASNO</name>
<evidence type="ECO:0000313" key="4">
    <source>
        <dbReference type="Proteomes" id="UP001341281"/>
    </source>
</evidence>
<dbReference type="GO" id="GO:0016787">
    <property type="term" value="F:hydrolase activity"/>
    <property type="evidence" value="ECO:0007669"/>
    <property type="project" value="InterPro"/>
</dbReference>
<reference evidence="3 4" key="1">
    <citation type="submission" date="2024-02" db="EMBL/GenBank/DDBJ databases">
        <title>High-quality chromosome-scale genome assembly of Pensacola bahiagrass (Paspalum notatum Flugge var. saurae).</title>
        <authorList>
            <person name="Vega J.M."/>
            <person name="Podio M."/>
            <person name="Orjuela J."/>
            <person name="Siena L.A."/>
            <person name="Pessino S.C."/>
            <person name="Combes M.C."/>
            <person name="Mariac C."/>
            <person name="Albertini E."/>
            <person name="Pupilli F."/>
            <person name="Ortiz J.P.A."/>
            <person name="Leblanc O."/>
        </authorList>
    </citation>
    <scope>NUCLEOTIDE SEQUENCE [LARGE SCALE GENOMIC DNA]</scope>
    <source>
        <strain evidence="3">R1</strain>
        <tissue evidence="3">Leaf</tissue>
    </source>
</reference>
<organism evidence="3 4">
    <name type="scientific">Paspalum notatum var. saurae</name>
    <dbReference type="NCBI Taxonomy" id="547442"/>
    <lineage>
        <taxon>Eukaryota</taxon>
        <taxon>Viridiplantae</taxon>
        <taxon>Streptophyta</taxon>
        <taxon>Embryophyta</taxon>
        <taxon>Tracheophyta</taxon>
        <taxon>Spermatophyta</taxon>
        <taxon>Magnoliopsida</taxon>
        <taxon>Liliopsida</taxon>
        <taxon>Poales</taxon>
        <taxon>Poaceae</taxon>
        <taxon>PACMAD clade</taxon>
        <taxon>Panicoideae</taxon>
        <taxon>Andropogonodae</taxon>
        <taxon>Paspaleae</taxon>
        <taxon>Paspalinae</taxon>
        <taxon>Paspalum</taxon>
    </lineage>
</organism>